<dbReference type="Proteomes" id="UP000053097">
    <property type="component" value="Unassembled WGS sequence"/>
</dbReference>
<keyword evidence="3" id="KW-1185">Reference proteome</keyword>
<evidence type="ECO:0000259" key="1">
    <source>
        <dbReference type="Pfam" id="PF00206"/>
    </source>
</evidence>
<dbReference type="Pfam" id="PF00206">
    <property type="entry name" value="Lyase_1"/>
    <property type="match status" value="1"/>
</dbReference>
<reference evidence="2 3" key="1">
    <citation type="journal article" date="2014" name="Curr. Biol.">
        <title>The genome of the clonal raider ant Cerapachys biroi.</title>
        <authorList>
            <person name="Oxley P.R."/>
            <person name="Ji L."/>
            <person name="Fetter-Pruneda I."/>
            <person name="McKenzie S.K."/>
            <person name="Li C."/>
            <person name="Hu H."/>
            <person name="Zhang G."/>
            <person name="Kronauer D.J."/>
        </authorList>
    </citation>
    <scope>NUCLEOTIDE SEQUENCE [LARGE SCALE GENOMIC DNA]</scope>
</reference>
<dbReference type="GO" id="GO:0004333">
    <property type="term" value="F:fumarate hydratase activity"/>
    <property type="evidence" value="ECO:0007669"/>
    <property type="project" value="InterPro"/>
</dbReference>
<dbReference type="EMBL" id="KK110882">
    <property type="protein sequence ID" value="EZA46521.1"/>
    <property type="molecule type" value="Genomic_DNA"/>
</dbReference>
<organism evidence="2 3">
    <name type="scientific">Ooceraea biroi</name>
    <name type="common">Clonal raider ant</name>
    <name type="synonym">Cerapachys biroi</name>
    <dbReference type="NCBI Taxonomy" id="2015173"/>
    <lineage>
        <taxon>Eukaryota</taxon>
        <taxon>Metazoa</taxon>
        <taxon>Ecdysozoa</taxon>
        <taxon>Arthropoda</taxon>
        <taxon>Hexapoda</taxon>
        <taxon>Insecta</taxon>
        <taxon>Pterygota</taxon>
        <taxon>Neoptera</taxon>
        <taxon>Endopterygota</taxon>
        <taxon>Hymenoptera</taxon>
        <taxon>Apocrita</taxon>
        <taxon>Aculeata</taxon>
        <taxon>Formicoidea</taxon>
        <taxon>Formicidae</taxon>
        <taxon>Dorylinae</taxon>
        <taxon>Ooceraea</taxon>
    </lineage>
</organism>
<name>A0A026VSP0_OOCBI</name>
<dbReference type="STRING" id="2015173.A0A026VSP0"/>
<dbReference type="InterPro" id="IPR024083">
    <property type="entry name" value="Fumarase/histidase_N"/>
</dbReference>
<feature type="non-terminal residue" evidence="2">
    <location>
        <position position="1"/>
    </location>
</feature>
<evidence type="ECO:0000313" key="3">
    <source>
        <dbReference type="Proteomes" id="UP000053097"/>
    </source>
</evidence>
<accession>A0A026VSP0</accession>
<dbReference type="InterPro" id="IPR008948">
    <property type="entry name" value="L-Aspartase-like"/>
</dbReference>
<dbReference type="Gene3D" id="1.10.275.10">
    <property type="entry name" value="Fumarase/aspartase (N-terminal domain)"/>
    <property type="match status" value="1"/>
</dbReference>
<dbReference type="GO" id="GO:0006099">
    <property type="term" value="P:tricarboxylic acid cycle"/>
    <property type="evidence" value="ECO:0007669"/>
    <property type="project" value="TreeGrafter"/>
</dbReference>
<dbReference type="OMA" id="ERMHEPI"/>
<dbReference type="FunFam" id="1.10.275.10:FF:000001">
    <property type="entry name" value="Fumarate hydratase, mitochondrial"/>
    <property type="match status" value="1"/>
</dbReference>
<sequence>YRVEKDTFGEVKVPADKYYGAETVRTMMNFPIGDAFKRMLYEMIIAIGIVKKAAAETNKEFDLDPKIADAISRAADDVICGKLYDHFPLAIWQTGAVTQTHMNVNEVIIAFSALTIL</sequence>
<dbReference type="AlphaFoldDB" id="A0A026VSP0"/>
<dbReference type="PANTHER" id="PTHR11444:SF1">
    <property type="entry name" value="FUMARATE HYDRATASE, MITOCHONDRIAL"/>
    <property type="match status" value="1"/>
</dbReference>
<proteinExistence type="predicted"/>
<feature type="domain" description="Fumarate lyase N-terminal" evidence="1">
    <location>
        <begin position="9"/>
        <end position="109"/>
    </location>
</feature>
<dbReference type="SUPFAM" id="SSF48557">
    <property type="entry name" value="L-aspartase-like"/>
    <property type="match status" value="1"/>
</dbReference>
<protein>
    <submittedName>
        <fullName evidence="2">Fumarate hydratase, mitochondrial</fullName>
    </submittedName>
</protein>
<dbReference type="GO" id="GO:0006108">
    <property type="term" value="P:malate metabolic process"/>
    <property type="evidence" value="ECO:0007669"/>
    <property type="project" value="TreeGrafter"/>
</dbReference>
<dbReference type="GO" id="GO:0006106">
    <property type="term" value="P:fumarate metabolic process"/>
    <property type="evidence" value="ECO:0007669"/>
    <property type="project" value="InterPro"/>
</dbReference>
<evidence type="ECO:0000313" key="2">
    <source>
        <dbReference type="EMBL" id="EZA46521.1"/>
    </source>
</evidence>
<dbReference type="PANTHER" id="PTHR11444">
    <property type="entry name" value="ASPARTATEAMMONIA/ARGININOSUCCINATE/ADENYLOSUCCINATE LYASE"/>
    <property type="match status" value="1"/>
</dbReference>
<dbReference type="InterPro" id="IPR022761">
    <property type="entry name" value="Fumarate_lyase_N"/>
</dbReference>
<dbReference type="GO" id="GO:0005739">
    <property type="term" value="C:mitochondrion"/>
    <property type="evidence" value="ECO:0007669"/>
    <property type="project" value="TreeGrafter"/>
</dbReference>
<dbReference type="OrthoDB" id="1738025at2759"/>
<gene>
    <name evidence="2" type="ORF">X777_00070</name>
</gene>
<dbReference type="InterPro" id="IPR005677">
    <property type="entry name" value="Fum_hydII"/>
</dbReference>